<dbReference type="GO" id="GO:0000244">
    <property type="term" value="P:spliceosomal tri-snRNP complex assembly"/>
    <property type="evidence" value="ECO:0007669"/>
    <property type="project" value="TreeGrafter"/>
</dbReference>
<dbReference type="AlphaFoldDB" id="A0AAV7K8M0"/>
<comment type="similarity">
    <text evidence="1">Belongs to the AAR2 family.</text>
</comment>
<dbReference type="InterPro" id="IPR033647">
    <property type="entry name" value="Aar2_N"/>
</dbReference>
<evidence type="ECO:0000313" key="7">
    <source>
        <dbReference type="Proteomes" id="UP001165289"/>
    </source>
</evidence>
<dbReference type="InterPro" id="IPR038514">
    <property type="entry name" value="AAR2_C_sf"/>
</dbReference>
<keyword evidence="7" id="KW-1185">Reference proteome</keyword>
<protein>
    <recommendedName>
        <fullName evidence="2">Protein AAR2 homolog</fullName>
    </recommendedName>
    <alternativeName>
        <fullName evidence="3">AAR2 splicing factor homolog</fullName>
    </alternativeName>
</protein>
<sequence>MALGGYSFLDKLSQAQARHLYEQGATFLLLNLPPKSIFGIDTNSWEIGDKFKGVKMIPSGVHFIFCQSIGREGCTGPVIGFFHVFKPKELLVKEWDIKAEIFSSKEFSEIDLNPIRTDLRLYEPCLAPYPYDNLKTWVSLTNHVTDLSLAKIGINGAISAFDIAEFSKGETKEGCIKFSHIPLPSISKGASPIDITRAHIDRSHILLDCLKNNYQDNCTSLFGEIQCSFLLFVYGHIYEGFEQWRRLVELLCSCDQALVTSSQLYSHFITILHFQLNTIPVEFLLTNDQSSKVITEQNIFLVPVLNNLFLNLKESSVCSELKDRADRFKSMLIHKFKWNFEVTEEDMPVIVNLGKL</sequence>
<evidence type="ECO:0000259" key="5">
    <source>
        <dbReference type="Pfam" id="PF20981"/>
    </source>
</evidence>
<dbReference type="CDD" id="cd13778">
    <property type="entry name" value="Aar2_C"/>
    <property type="match status" value="1"/>
</dbReference>
<comment type="caution">
    <text evidence="6">The sequence shown here is derived from an EMBL/GenBank/DDBJ whole genome shotgun (WGS) entry which is preliminary data.</text>
</comment>
<evidence type="ECO:0000313" key="6">
    <source>
        <dbReference type="EMBL" id="KAI6657583.1"/>
    </source>
</evidence>
<dbReference type="InterPro" id="IPR033648">
    <property type="entry name" value="AAR2_C"/>
</dbReference>
<dbReference type="InterPro" id="IPR007946">
    <property type="entry name" value="AAR2"/>
</dbReference>
<reference evidence="6 7" key="1">
    <citation type="journal article" date="2023" name="BMC Biol.">
        <title>The compact genome of the sponge Oopsacas minuta (Hexactinellida) is lacking key metazoan core genes.</title>
        <authorList>
            <person name="Santini S."/>
            <person name="Schenkelaars Q."/>
            <person name="Jourda C."/>
            <person name="Duchesne M."/>
            <person name="Belahbib H."/>
            <person name="Rocher C."/>
            <person name="Selva M."/>
            <person name="Riesgo A."/>
            <person name="Vervoort M."/>
            <person name="Leys S.P."/>
            <person name="Kodjabachian L."/>
            <person name="Le Bivic A."/>
            <person name="Borchiellini C."/>
            <person name="Claverie J.M."/>
            <person name="Renard E."/>
        </authorList>
    </citation>
    <scope>NUCLEOTIDE SEQUENCE [LARGE SCALE GENOMIC DNA]</scope>
    <source>
        <strain evidence="6">SPO-2</strain>
    </source>
</reference>
<dbReference type="Gene3D" id="1.25.40.550">
    <property type="entry name" value="Aar2, C-terminal domain-like"/>
    <property type="match status" value="1"/>
</dbReference>
<dbReference type="Gene3D" id="2.60.34.20">
    <property type="match status" value="1"/>
</dbReference>
<dbReference type="InterPro" id="IPR038516">
    <property type="entry name" value="AAR2_N_sf"/>
</dbReference>
<dbReference type="FunFam" id="2.60.34.20:FF:000001">
    <property type="entry name" value="protein AAR2 homolog"/>
    <property type="match status" value="1"/>
</dbReference>
<dbReference type="PANTHER" id="PTHR12689:SF4">
    <property type="entry name" value="PROTEIN AAR2 HOMOLOG"/>
    <property type="match status" value="1"/>
</dbReference>
<gene>
    <name evidence="6" type="ORF">LOD99_326</name>
</gene>
<evidence type="ECO:0000256" key="3">
    <source>
        <dbReference type="ARBA" id="ARBA00030625"/>
    </source>
</evidence>
<evidence type="ECO:0000256" key="1">
    <source>
        <dbReference type="ARBA" id="ARBA00006281"/>
    </source>
</evidence>
<dbReference type="Pfam" id="PF20981">
    <property type="entry name" value="AAR2_1st"/>
    <property type="match status" value="1"/>
</dbReference>
<dbReference type="Proteomes" id="UP001165289">
    <property type="component" value="Unassembled WGS sequence"/>
</dbReference>
<dbReference type="PANTHER" id="PTHR12689">
    <property type="entry name" value="A1 CISTRON SPLICING FACTOR AAR2-RELATED"/>
    <property type="match status" value="1"/>
</dbReference>
<dbReference type="Pfam" id="PF05282">
    <property type="entry name" value="AAR2"/>
    <property type="match status" value="1"/>
</dbReference>
<dbReference type="EMBL" id="JAKMXF010000111">
    <property type="protein sequence ID" value="KAI6657583.1"/>
    <property type="molecule type" value="Genomic_DNA"/>
</dbReference>
<organism evidence="6 7">
    <name type="scientific">Oopsacas minuta</name>
    <dbReference type="NCBI Taxonomy" id="111878"/>
    <lineage>
        <taxon>Eukaryota</taxon>
        <taxon>Metazoa</taxon>
        <taxon>Porifera</taxon>
        <taxon>Hexactinellida</taxon>
        <taxon>Hexasterophora</taxon>
        <taxon>Lyssacinosida</taxon>
        <taxon>Leucopsacidae</taxon>
        <taxon>Oopsacas</taxon>
    </lineage>
</organism>
<evidence type="ECO:0000259" key="4">
    <source>
        <dbReference type="Pfam" id="PF05282"/>
    </source>
</evidence>
<proteinExistence type="inferred from homology"/>
<evidence type="ECO:0000256" key="2">
    <source>
        <dbReference type="ARBA" id="ARBA00016372"/>
    </source>
</evidence>
<dbReference type="CDD" id="cd13777">
    <property type="entry name" value="Aar2_N"/>
    <property type="match status" value="1"/>
</dbReference>
<name>A0AAV7K8M0_9METZ</name>
<accession>A0AAV7K8M0</accession>
<feature type="domain" description="AAR2 C-terminal" evidence="4">
    <location>
        <begin position="178"/>
        <end position="341"/>
    </location>
</feature>
<feature type="domain" description="AAR2 N-terminal" evidence="5">
    <location>
        <begin position="23"/>
        <end position="151"/>
    </location>
</feature>